<organism evidence="1">
    <name type="scientific">Sulfurisphaera javensis</name>
    <dbReference type="NCBI Taxonomy" id="2049879"/>
    <lineage>
        <taxon>Archaea</taxon>
        <taxon>Thermoproteota</taxon>
        <taxon>Thermoprotei</taxon>
        <taxon>Sulfolobales</taxon>
        <taxon>Sulfolobaceae</taxon>
        <taxon>Sulfurisphaera</taxon>
    </lineage>
</organism>
<dbReference type="KEGG" id="sjv:SJAV_07260"/>
<reference evidence="1" key="1">
    <citation type="submission" date="2024-03" db="EMBL/GenBank/DDBJ databases">
        <title>Complete genome sequence of Sulfurisphaera javensis strain KD-1.</title>
        <authorList>
            <person name="Sakai H."/>
            <person name="Nur N."/>
            <person name="Suwanto A."/>
            <person name="Kurosawa N."/>
        </authorList>
    </citation>
    <scope>NUCLEOTIDE SEQUENCE</scope>
    <source>
        <strain evidence="1">KD-1</strain>
    </source>
</reference>
<gene>
    <name evidence="1" type="ORF">SJAV_07260</name>
</gene>
<evidence type="ECO:0000313" key="1">
    <source>
        <dbReference type="EMBL" id="BFH72782.1"/>
    </source>
</evidence>
<sequence>MKNLLKKDCKNYIYQSDFTYLSLSKNYDIGKFLILTVYILCIICPSKPKEKNFYIFKNI</sequence>
<dbReference type="EMBL" id="AP031322">
    <property type="protein sequence ID" value="BFH72782.1"/>
    <property type="molecule type" value="Genomic_DNA"/>
</dbReference>
<name>A0AAT9GPM9_9CREN</name>
<accession>A0AAT9GPM9</accession>
<dbReference type="AlphaFoldDB" id="A0AAT9GPM9"/>
<protein>
    <submittedName>
        <fullName evidence="1">Uncharacterized protein</fullName>
    </submittedName>
</protein>
<proteinExistence type="predicted"/>